<dbReference type="Pfam" id="PF13304">
    <property type="entry name" value="AAA_21"/>
    <property type="match status" value="1"/>
</dbReference>
<dbReference type="PANTHER" id="PTHR40396:SF1">
    <property type="entry name" value="ATPASE AAA-TYPE CORE DOMAIN-CONTAINING PROTEIN"/>
    <property type="match status" value="1"/>
</dbReference>
<dbReference type="CDD" id="cd00267">
    <property type="entry name" value="ABC_ATPase"/>
    <property type="match status" value="1"/>
</dbReference>
<organism evidence="2 3">
    <name type="scientific">Paenalcaligenes hominis</name>
    <dbReference type="NCBI Taxonomy" id="643674"/>
    <lineage>
        <taxon>Bacteria</taxon>
        <taxon>Pseudomonadati</taxon>
        <taxon>Pseudomonadota</taxon>
        <taxon>Betaproteobacteria</taxon>
        <taxon>Burkholderiales</taxon>
        <taxon>Alcaligenaceae</taxon>
        <taxon>Paenalcaligenes</taxon>
    </lineage>
</organism>
<dbReference type="InterPro" id="IPR003959">
    <property type="entry name" value="ATPase_AAA_core"/>
</dbReference>
<protein>
    <recommendedName>
        <fullName evidence="1">ATPase AAA-type core domain-containing protein</fullName>
    </recommendedName>
</protein>
<reference evidence="2 3" key="1">
    <citation type="submission" date="2020-03" db="EMBL/GenBank/DDBJ databases">
        <title>Genomic Encyclopedia of Type Strains, Phase IV (KMG-IV): sequencing the most valuable type-strain genomes for metagenomic binning, comparative biology and taxonomic classification.</title>
        <authorList>
            <person name="Goeker M."/>
        </authorList>
    </citation>
    <scope>NUCLEOTIDE SEQUENCE [LARGE SCALE GENOMIC DNA]</scope>
    <source>
        <strain evidence="2 3">DSM 26613</strain>
    </source>
</reference>
<feature type="domain" description="ATPase AAA-type core" evidence="1">
    <location>
        <begin position="47"/>
        <end position="359"/>
    </location>
</feature>
<dbReference type="Gene3D" id="3.40.50.300">
    <property type="entry name" value="P-loop containing nucleotide triphosphate hydrolases"/>
    <property type="match status" value="1"/>
</dbReference>
<comment type="caution">
    <text evidence="2">The sequence shown here is derived from an EMBL/GenBank/DDBJ whole genome shotgun (WGS) entry which is preliminary data.</text>
</comment>
<dbReference type="RefSeq" id="WP_167660734.1">
    <property type="nucleotide sequence ID" value="NZ_BMCQ01000004.1"/>
</dbReference>
<evidence type="ECO:0000313" key="2">
    <source>
        <dbReference type="EMBL" id="NJB64581.1"/>
    </source>
</evidence>
<dbReference type="PANTHER" id="PTHR40396">
    <property type="entry name" value="ATPASE-LIKE PROTEIN"/>
    <property type="match status" value="1"/>
</dbReference>
<gene>
    <name evidence="2" type="ORF">GGR41_000802</name>
</gene>
<dbReference type="InterPro" id="IPR027417">
    <property type="entry name" value="P-loop_NTPase"/>
</dbReference>
<dbReference type="SUPFAM" id="SSF52540">
    <property type="entry name" value="P-loop containing nucleoside triphosphate hydrolases"/>
    <property type="match status" value="1"/>
</dbReference>
<dbReference type="EMBL" id="JAATIZ010000001">
    <property type="protein sequence ID" value="NJB64581.1"/>
    <property type="molecule type" value="Genomic_DNA"/>
</dbReference>
<keyword evidence="3" id="KW-1185">Reference proteome</keyword>
<evidence type="ECO:0000313" key="3">
    <source>
        <dbReference type="Proteomes" id="UP000783934"/>
    </source>
</evidence>
<proteinExistence type="predicted"/>
<dbReference type="Proteomes" id="UP000783934">
    <property type="component" value="Unassembled WGS sequence"/>
</dbReference>
<accession>A0ABX0WQ97</accession>
<evidence type="ECO:0000259" key="1">
    <source>
        <dbReference type="Pfam" id="PF13304"/>
    </source>
</evidence>
<name>A0ABX0WQ97_9BURK</name>
<sequence>MIVDFTVSNFRSLRDEQTLSFYAENPGTHLTENIHYPVKEIGVLSSAGIYGPNASGKSNFLLALNALAWMVDNSHTLKENASIPTFEPYKLDENTLKSPVCFSLEFVVEGVRYIYDLHYTQEEVVYEHLRYYSVGEKRTTIALLYERKEGEDWDTMSFGGHFKGGARKIPFFKNQAYLSKAGNTPDAPPFIRQIYQFFVNQVAFVKQGNIRLDPKWKANTELVQDISHFFNALDDGISSLQVKKRDLSKFKLPSDMPEELRASILEDFSHELFFERQSKNGYKALFALEEESDGIRALIETVPLLMHVLRKGHVLIWDELENSLHPHVAELVLSLFNDPEINQSNAQLLFTTHNLALMNPEKMRKDQLWLVEKHDGVSELISLAEFESSQLKNSSPFAKWYYDGRLGGLPSINYSLVKELFKEVEKEDNDG</sequence>